<dbReference type="InterPro" id="IPR026055">
    <property type="entry name" value="FAR"/>
</dbReference>
<proteinExistence type="inferred from homology"/>
<evidence type="ECO:0000313" key="4">
    <source>
        <dbReference type="EMBL" id="SZX76996.1"/>
    </source>
</evidence>
<dbReference type="InterPro" id="IPR057326">
    <property type="entry name" value="KR_dom"/>
</dbReference>
<dbReference type="EMBL" id="FNXT01001271">
    <property type="protein sequence ID" value="SZX76996.1"/>
    <property type="molecule type" value="Genomic_DNA"/>
</dbReference>
<dbReference type="SMART" id="SM00822">
    <property type="entry name" value="PKS_KR"/>
    <property type="match status" value="1"/>
</dbReference>
<dbReference type="InterPro" id="IPR036291">
    <property type="entry name" value="NAD(P)-bd_dom_sf"/>
</dbReference>
<protein>
    <recommendedName>
        <fullName evidence="1">Fatty acyl-CoA reductase</fullName>
        <ecNumber evidence="1">1.2.1.84</ecNumber>
    </recommendedName>
</protein>
<evidence type="ECO:0000256" key="1">
    <source>
        <dbReference type="RuleBase" id="RU363097"/>
    </source>
</evidence>
<name>A0A383WJS7_TETOB</name>
<dbReference type="STRING" id="3088.A0A383WJS7"/>
<organism evidence="4 5">
    <name type="scientific">Tetradesmus obliquus</name>
    <name type="common">Green alga</name>
    <name type="synonym">Acutodesmus obliquus</name>
    <dbReference type="NCBI Taxonomy" id="3088"/>
    <lineage>
        <taxon>Eukaryota</taxon>
        <taxon>Viridiplantae</taxon>
        <taxon>Chlorophyta</taxon>
        <taxon>core chlorophytes</taxon>
        <taxon>Chlorophyceae</taxon>
        <taxon>CS clade</taxon>
        <taxon>Sphaeropleales</taxon>
        <taxon>Scenedesmaceae</taxon>
        <taxon>Tetradesmus</taxon>
    </lineage>
</organism>
<accession>A0A383WJS7</accession>
<dbReference type="EC" id="1.2.1.84" evidence="1"/>
<dbReference type="InterPro" id="IPR013120">
    <property type="entry name" value="FAR_NAD-bd"/>
</dbReference>
<feature type="domain" description="Ketoreductase" evidence="3">
    <location>
        <begin position="11"/>
        <end position="194"/>
    </location>
</feature>
<keyword evidence="1" id="KW-0443">Lipid metabolism</keyword>
<keyword evidence="1" id="KW-0560">Oxidoreductase</keyword>
<evidence type="ECO:0000259" key="3">
    <source>
        <dbReference type="SMART" id="SM00822"/>
    </source>
</evidence>
<keyword evidence="1" id="KW-0521">NADP</keyword>
<reference evidence="4 5" key="1">
    <citation type="submission" date="2016-10" db="EMBL/GenBank/DDBJ databases">
        <authorList>
            <person name="Cai Z."/>
        </authorList>
    </citation>
    <scope>NUCLEOTIDE SEQUENCE [LARGE SCALE GENOMIC DNA]</scope>
</reference>
<dbReference type="Pfam" id="PF07993">
    <property type="entry name" value="NAD_binding_4"/>
    <property type="match status" value="1"/>
</dbReference>
<feature type="region of interest" description="Disordered" evidence="2">
    <location>
        <begin position="569"/>
        <end position="604"/>
    </location>
</feature>
<keyword evidence="5" id="KW-1185">Reference proteome</keyword>
<dbReference type="Proteomes" id="UP000256970">
    <property type="component" value="Unassembled WGS sequence"/>
</dbReference>
<comment type="similarity">
    <text evidence="1">Belongs to the fatty acyl-CoA reductase family.</text>
</comment>
<comment type="function">
    <text evidence="1">Catalyzes the reduction of fatty acyl-CoA to fatty alcohols.</text>
</comment>
<dbReference type="SUPFAM" id="SSF51735">
    <property type="entry name" value="NAD(P)-binding Rossmann-fold domains"/>
    <property type="match status" value="1"/>
</dbReference>
<feature type="compositionally biased region" description="Low complexity" evidence="2">
    <location>
        <begin position="577"/>
        <end position="604"/>
    </location>
</feature>
<dbReference type="GO" id="GO:0080019">
    <property type="term" value="F:alcohol-forming very long-chain fatty acyl-CoA reductase activity"/>
    <property type="evidence" value="ECO:0007669"/>
    <property type="project" value="InterPro"/>
</dbReference>
<dbReference type="PANTHER" id="PTHR11011">
    <property type="entry name" value="MALE STERILITY PROTEIN 2-RELATED"/>
    <property type="match status" value="1"/>
</dbReference>
<dbReference type="GO" id="GO:0035336">
    <property type="term" value="P:long-chain fatty-acyl-CoA metabolic process"/>
    <property type="evidence" value="ECO:0007669"/>
    <property type="project" value="TreeGrafter"/>
</dbReference>
<gene>
    <name evidence="4" type="ORF">BQ4739_LOCUS17357</name>
</gene>
<dbReference type="AlphaFoldDB" id="A0A383WJS7"/>
<dbReference type="GO" id="GO:0102965">
    <property type="term" value="F:alcohol-forming long-chain fatty acyl-CoA reductase activity"/>
    <property type="evidence" value="ECO:0007669"/>
    <property type="project" value="UniProtKB-EC"/>
</dbReference>
<sequence>MLSPKSQFAGRTVLVTGSLGFLGSVVVEKLLRETEVDRVLLLVRGKKQTTPLQRVQQLLSSPLFHLLQKQALHGSNVLSRVQAVEGDLLLPELGLSADDKNVLSQVDVVLHCAASMELQADIQKTLKNNYLGTQKLLQLANSMPNLRAFVHVSTYYVANHLPRNSLVSEQLHPLRLSLDGGATKVGHADFVSALMAMTPDEANMLAGMVMQTNSFGSSYAFGKSLTEQMVANTPIKSGAAKAIVRPALISNLAGSPYPGFVQGYAGPGGYIMAYAMGFFQGLGSVAYGSDQRLDLIPCDTVAALVICAAAAATAAAAADTGKAAAAGGSGATTVYHASSSASHPLPIADGFGYMAEYWAANPPPLRLPLTKYVRYTRPHTPTPASLQQGHSKAAAKARLLAGLMRLAGESRQAYKLLMGVKAFGVQNSIPLAASLVCCVDNVVALRDSIAREERQLWPLLWAPGEPGGMPWRDYSFLMQSAVRQLLFGQRTPENVRRVCCAGSFEPLAAAITAEQVAGLMQGRKIAAGAGAASIRFGGHGRFSRSISTSIRRSIRRSVVRSVVGRGSARASMKRSDSNISISSSCSSGSSSGSSGSYVLGSSDV</sequence>
<keyword evidence="1" id="KW-0444">Lipid biosynthesis</keyword>
<dbReference type="PANTHER" id="PTHR11011:SF45">
    <property type="entry name" value="FATTY ACYL-COA REDUCTASE CG8306-RELATED"/>
    <property type="match status" value="1"/>
</dbReference>
<evidence type="ECO:0000256" key="2">
    <source>
        <dbReference type="SAM" id="MobiDB-lite"/>
    </source>
</evidence>
<evidence type="ECO:0000313" key="5">
    <source>
        <dbReference type="Proteomes" id="UP000256970"/>
    </source>
</evidence>
<comment type="catalytic activity">
    <reaction evidence="1">
        <text>a long-chain fatty acyl-CoA + 2 NADPH + 2 H(+) = a long-chain primary fatty alcohol + 2 NADP(+) + CoA</text>
        <dbReference type="Rhea" id="RHEA:52716"/>
        <dbReference type="ChEBI" id="CHEBI:15378"/>
        <dbReference type="ChEBI" id="CHEBI:57287"/>
        <dbReference type="ChEBI" id="CHEBI:57783"/>
        <dbReference type="ChEBI" id="CHEBI:58349"/>
        <dbReference type="ChEBI" id="CHEBI:77396"/>
        <dbReference type="ChEBI" id="CHEBI:83139"/>
        <dbReference type="EC" id="1.2.1.84"/>
    </reaction>
</comment>
<dbReference type="Gene3D" id="3.40.50.720">
    <property type="entry name" value="NAD(P)-binding Rossmann-like Domain"/>
    <property type="match status" value="1"/>
</dbReference>